<organism evidence="1 2">
    <name type="scientific">Rhynchosporium secalis</name>
    <name type="common">Barley scald fungus</name>
    <dbReference type="NCBI Taxonomy" id="38038"/>
    <lineage>
        <taxon>Eukaryota</taxon>
        <taxon>Fungi</taxon>
        <taxon>Dikarya</taxon>
        <taxon>Ascomycota</taxon>
        <taxon>Pezizomycotina</taxon>
        <taxon>Leotiomycetes</taxon>
        <taxon>Helotiales</taxon>
        <taxon>Ploettnerulaceae</taxon>
        <taxon>Rhynchosporium</taxon>
    </lineage>
</organism>
<protein>
    <submittedName>
        <fullName evidence="1">Uncharacterized protein</fullName>
    </submittedName>
</protein>
<reference evidence="2" key="1">
    <citation type="submission" date="2016-03" db="EMBL/GenBank/DDBJ databases">
        <authorList>
            <person name="Guldener U."/>
        </authorList>
    </citation>
    <scope>NUCLEOTIDE SEQUENCE [LARGE SCALE GENOMIC DNA]</scope>
</reference>
<name>A0A1E1MSH0_RHYSE</name>
<dbReference type="EMBL" id="FJVC01000530">
    <property type="protein sequence ID" value="CZT52011.1"/>
    <property type="molecule type" value="Genomic_DNA"/>
</dbReference>
<evidence type="ECO:0000313" key="1">
    <source>
        <dbReference type="EMBL" id="CZT52011.1"/>
    </source>
</evidence>
<gene>
    <name evidence="1" type="ORF">RSE6_13244</name>
</gene>
<sequence length="376" mass="41687">MNNTKEYSFFTAQIGSNPKQSASQVFNSVEPRNKASSHRNHHIDREGQISISLNPENESAHSMPFLVIEDPLIPASREYRRKVRHHVVKAVHSQEEEPGLSIESSGAYKYPESQGSHFVTGNRSDFTTFDHGGTAEDPQSFNSIFYPPIRPMDLRHHVLGTSDTTIGSIMPLFSVEVGAPYEPGTVFLSKLKYGQIAGGNVAESIHHMNGLERIVRLRGGIACFGNNRHFQIKVLLIDIIVSAMSNTTPRFNSPTIVPIPPKILGIRLNHISDSPLGSSRRLETVIRGSPFRSKSIEILQRMQDLTKDPLSRTYALPPISSPTAYEPSSLFYTVHLAATIYSSLNKPKRGNLAERSSLPYTEELSTAISSPINDKT</sequence>
<accession>A0A1E1MSH0</accession>
<keyword evidence="2" id="KW-1185">Reference proteome</keyword>
<dbReference type="AlphaFoldDB" id="A0A1E1MSH0"/>
<proteinExistence type="predicted"/>
<dbReference type="Proteomes" id="UP000177625">
    <property type="component" value="Unassembled WGS sequence"/>
</dbReference>
<evidence type="ECO:0000313" key="2">
    <source>
        <dbReference type="Proteomes" id="UP000177625"/>
    </source>
</evidence>